<dbReference type="GO" id="GO:0016491">
    <property type="term" value="F:oxidoreductase activity"/>
    <property type="evidence" value="ECO:0007669"/>
    <property type="project" value="UniProtKB-KW"/>
</dbReference>
<dbReference type="Gene3D" id="1.10.1530.10">
    <property type="match status" value="1"/>
</dbReference>
<gene>
    <name evidence="3" type="ORF">N1028_05955</name>
</gene>
<comment type="similarity">
    <text evidence="1">Belongs to the LDH2/MDH2 oxidoreductase family.</text>
</comment>
<dbReference type="InterPro" id="IPR003767">
    <property type="entry name" value="Malate/L-lactate_DH-like"/>
</dbReference>
<name>A0AA42BTQ3_9MICO</name>
<dbReference type="InterPro" id="IPR043143">
    <property type="entry name" value="Mal/L-sulf/L-lact_DH-like_NADP"/>
</dbReference>
<dbReference type="SUPFAM" id="SSF89733">
    <property type="entry name" value="L-sulfolactate dehydrogenase-like"/>
    <property type="match status" value="1"/>
</dbReference>
<keyword evidence="4" id="KW-1185">Reference proteome</keyword>
<reference evidence="3" key="1">
    <citation type="submission" date="2022-08" db="EMBL/GenBank/DDBJ databases">
        <authorList>
            <person name="Deng Y."/>
            <person name="Han X.-F."/>
            <person name="Zhang Y.-Q."/>
        </authorList>
    </citation>
    <scope>NUCLEOTIDE SEQUENCE</scope>
    <source>
        <strain evidence="3">CPCC 203407</strain>
    </source>
</reference>
<evidence type="ECO:0000313" key="4">
    <source>
        <dbReference type="Proteomes" id="UP001165587"/>
    </source>
</evidence>
<organism evidence="3 4">
    <name type="scientific">Herbiconiux oxytropis</name>
    <dbReference type="NCBI Taxonomy" id="2970915"/>
    <lineage>
        <taxon>Bacteria</taxon>
        <taxon>Bacillati</taxon>
        <taxon>Actinomycetota</taxon>
        <taxon>Actinomycetes</taxon>
        <taxon>Micrococcales</taxon>
        <taxon>Microbacteriaceae</taxon>
        <taxon>Herbiconiux</taxon>
    </lineage>
</organism>
<evidence type="ECO:0000256" key="1">
    <source>
        <dbReference type="ARBA" id="ARBA00006056"/>
    </source>
</evidence>
<protein>
    <submittedName>
        <fullName evidence="3">Ldh family oxidoreductase</fullName>
    </submittedName>
</protein>
<dbReference type="PANTHER" id="PTHR11091:SF0">
    <property type="entry name" value="MALATE DEHYDROGENASE"/>
    <property type="match status" value="1"/>
</dbReference>
<dbReference type="InterPro" id="IPR043144">
    <property type="entry name" value="Mal/L-sulf/L-lact_DH-like_ah"/>
</dbReference>
<dbReference type="Proteomes" id="UP001165587">
    <property type="component" value="Unassembled WGS sequence"/>
</dbReference>
<dbReference type="EMBL" id="JANLCK010000003">
    <property type="protein sequence ID" value="MCS5725436.1"/>
    <property type="molecule type" value="Genomic_DNA"/>
</dbReference>
<dbReference type="AlphaFoldDB" id="A0AA42BTQ3"/>
<dbReference type="InterPro" id="IPR036111">
    <property type="entry name" value="Mal/L-sulfo/L-lacto_DH-like_sf"/>
</dbReference>
<dbReference type="PANTHER" id="PTHR11091">
    <property type="entry name" value="OXIDOREDUCTASE-RELATED"/>
    <property type="match status" value="1"/>
</dbReference>
<dbReference type="Gene3D" id="3.30.1370.60">
    <property type="entry name" value="Hypothetical oxidoreductase yiak, domain 2"/>
    <property type="match status" value="1"/>
</dbReference>
<proteinExistence type="inferred from homology"/>
<sequence length="346" mass="36468">MRITLTDAESLSVAALEALGYDSGSSRTITDHLLDCELRGLEYSGLARILSIGDRLAAADGPAEAPRVTRESPVSAQFDGGDTIGYLTALAATDTAIDKARGTGIGAVGANRTWYTGMLSYYAERITAAGMVAMIASNASPWVAPTGGTEARFGTNPICFGFPGEGVPVIWDIGISEIIHAQAVLAHRTGTELPAGSAYDASGSPTLDPLEALQGAFVNWGGHRGSGLGIAVQLLGALAGSPVLPGELRDFGFFVLAVRPDLFVDPETYRRSVSEYAELIRSTRPLDPAQPVRVPFERSAAVRAERRARGWIEVDDVVLAALEELIGAPATAHAPESDTRQPRRNP</sequence>
<comment type="caution">
    <text evidence="3">The sequence shown here is derived from an EMBL/GenBank/DDBJ whole genome shotgun (WGS) entry which is preliminary data.</text>
</comment>
<evidence type="ECO:0000256" key="2">
    <source>
        <dbReference type="ARBA" id="ARBA00023002"/>
    </source>
</evidence>
<keyword evidence="2" id="KW-0560">Oxidoreductase</keyword>
<dbReference type="Pfam" id="PF02615">
    <property type="entry name" value="Ldh_2"/>
    <property type="match status" value="1"/>
</dbReference>
<dbReference type="RefSeq" id="WP_259525940.1">
    <property type="nucleotide sequence ID" value="NZ_JANLCK010000003.1"/>
</dbReference>
<accession>A0AA42BTQ3</accession>
<evidence type="ECO:0000313" key="3">
    <source>
        <dbReference type="EMBL" id="MCS5725436.1"/>
    </source>
</evidence>